<protein>
    <submittedName>
        <fullName evidence="2">Uncharacterized protein</fullName>
    </submittedName>
</protein>
<dbReference type="Proteomes" id="UP000190648">
    <property type="component" value="Unassembled WGS sequence"/>
</dbReference>
<gene>
    <name evidence="2" type="ORF">AV530_000772</name>
</gene>
<evidence type="ECO:0000256" key="1">
    <source>
        <dbReference type="SAM" id="MobiDB-lite"/>
    </source>
</evidence>
<accession>A0A1V4KS72</accession>
<reference evidence="2 3" key="1">
    <citation type="submission" date="2016-02" db="EMBL/GenBank/DDBJ databases">
        <title>Band-tailed pigeon sequencing and assembly.</title>
        <authorList>
            <person name="Soares A.E."/>
            <person name="Novak B.J."/>
            <person name="Rice E.S."/>
            <person name="O'Connell B."/>
            <person name="Chang D."/>
            <person name="Weber S."/>
            <person name="Shapiro B."/>
        </authorList>
    </citation>
    <scope>NUCLEOTIDE SEQUENCE [LARGE SCALE GENOMIC DNA]</scope>
    <source>
        <strain evidence="2">BTP2013</strain>
        <tissue evidence="2">Blood</tissue>
    </source>
</reference>
<sequence length="173" mass="19382">MHINKVCTHAGVRGLGTSVRMERPVVHQLTNPARDRLWKDLGRTREEGDQDNQAGVEGRNIHGSHAEKEQLQNLCINTGLKQFPARITGDFQRRWGERRQADIAASEKHPEPTLQLTGSKRQRGTLCTAKTNISTAGIDYQPVTLSCVVFLPCNYRVTPPPFQREQPGPILLP</sequence>
<evidence type="ECO:0000313" key="3">
    <source>
        <dbReference type="Proteomes" id="UP000190648"/>
    </source>
</evidence>
<dbReference type="EMBL" id="LSYS01001700">
    <property type="protein sequence ID" value="OPJ87269.1"/>
    <property type="molecule type" value="Genomic_DNA"/>
</dbReference>
<keyword evidence="3" id="KW-1185">Reference proteome</keyword>
<evidence type="ECO:0000313" key="2">
    <source>
        <dbReference type="EMBL" id="OPJ87269.1"/>
    </source>
</evidence>
<dbReference type="AlphaFoldDB" id="A0A1V4KS72"/>
<proteinExistence type="predicted"/>
<comment type="caution">
    <text evidence="2">The sequence shown here is derived from an EMBL/GenBank/DDBJ whole genome shotgun (WGS) entry which is preliminary data.</text>
</comment>
<name>A0A1V4KS72_PATFA</name>
<organism evidence="2 3">
    <name type="scientific">Patagioenas fasciata monilis</name>
    <dbReference type="NCBI Taxonomy" id="372326"/>
    <lineage>
        <taxon>Eukaryota</taxon>
        <taxon>Metazoa</taxon>
        <taxon>Chordata</taxon>
        <taxon>Craniata</taxon>
        <taxon>Vertebrata</taxon>
        <taxon>Euteleostomi</taxon>
        <taxon>Archelosauria</taxon>
        <taxon>Archosauria</taxon>
        <taxon>Dinosauria</taxon>
        <taxon>Saurischia</taxon>
        <taxon>Theropoda</taxon>
        <taxon>Coelurosauria</taxon>
        <taxon>Aves</taxon>
        <taxon>Neognathae</taxon>
        <taxon>Neoaves</taxon>
        <taxon>Columbimorphae</taxon>
        <taxon>Columbiformes</taxon>
        <taxon>Columbidae</taxon>
        <taxon>Patagioenas</taxon>
    </lineage>
</organism>
<feature type="region of interest" description="Disordered" evidence="1">
    <location>
        <begin position="44"/>
        <end position="64"/>
    </location>
</feature>